<dbReference type="EMBL" id="FQZT01000004">
    <property type="protein sequence ID" value="SHJ11263.1"/>
    <property type="molecule type" value="Genomic_DNA"/>
</dbReference>
<evidence type="ECO:0000313" key="5">
    <source>
        <dbReference type="Proteomes" id="UP000184171"/>
    </source>
</evidence>
<gene>
    <name evidence="4" type="ORF">SAMN02745165_01605</name>
</gene>
<dbReference type="RefSeq" id="WP_072907623.1">
    <property type="nucleotide sequence ID" value="NZ_FQZT01000004.1"/>
</dbReference>
<evidence type="ECO:0000259" key="3">
    <source>
        <dbReference type="PROSITE" id="PS50887"/>
    </source>
</evidence>
<dbReference type="SUPFAM" id="SSF55781">
    <property type="entry name" value="GAF domain-like"/>
    <property type="match status" value="1"/>
</dbReference>
<accession>A0A1M6GMX0</accession>
<dbReference type="AlphaFoldDB" id="A0A1M6GMX0"/>
<dbReference type="SUPFAM" id="SSF55073">
    <property type="entry name" value="Nucleotide cyclase"/>
    <property type="match status" value="1"/>
</dbReference>
<dbReference type="STRING" id="1122189.SAMN02745165_01605"/>
<dbReference type="Pfam" id="PF00990">
    <property type="entry name" value="GGDEF"/>
    <property type="match status" value="1"/>
</dbReference>
<name>A0A1M6GMX0_MALRU</name>
<dbReference type="Proteomes" id="UP000184171">
    <property type="component" value="Unassembled WGS sequence"/>
</dbReference>
<evidence type="ECO:0000256" key="2">
    <source>
        <dbReference type="ARBA" id="ARBA00034247"/>
    </source>
</evidence>
<dbReference type="Gene3D" id="3.30.450.40">
    <property type="match status" value="1"/>
</dbReference>
<feature type="domain" description="GGDEF" evidence="3">
    <location>
        <begin position="211"/>
        <end position="340"/>
    </location>
</feature>
<dbReference type="InterPro" id="IPR050469">
    <property type="entry name" value="Diguanylate_Cyclase"/>
</dbReference>
<dbReference type="Gene3D" id="3.30.70.270">
    <property type="match status" value="1"/>
</dbReference>
<dbReference type="SMART" id="SM00267">
    <property type="entry name" value="GGDEF"/>
    <property type="match status" value="1"/>
</dbReference>
<sequence>MRHDTLIERVHEIERVAEKYHLLETRILGVLNFRDFFQVLHEQIGDIFGVPHVWFSLIRDEEAAAPLQRAALSSKLRRYLNLVEPESFGKLIRRTDKPLLENENLAPYLMLLPESERFSFKSLAMVPVSINGTLVGSLNLADPSPRRFHPGYNAVHLERLAVKVSLFLSNVTAHENLQYLAYHDPLTELHNRRAMEQTLEREFSRAQRYNSQLSLAFIDLDLFKQVNDTYGHDCGDALLKYIAEGMTEMSRQSDMVTRLAGDEFVLLLPETGKAQATILLQRMSDLFAEQPMSWNGEEIAVRLSFGVASALEDTVDSAAGLMKLADERVYQKKRARRGDG</sequence>
<dbReference type="NCBIfam" id="TIGR00254">
    <property type="entry name" value="GGDEF"/>
    <property type="match status" value="1"/>
</dbReference>
<protein>
    <recommendedName>
        <fullName evidence="1">diguanylate cyclase</fullName>
        <ecNumber evidence="1">2.7.7.65</ecNumber>
    </recommendedName>
</protein>
<dbReference type="FunFam" id="3.30.70.270:FF:000001">
    <property type="entry name" value="Diguanylate cyclase domain protein"/>
    <property type="match status" value="1"/>
</dbReference>
<dbReference type="InterPro" id="IPR029016">
    <property type="entry name" value="GAF-like_dom_sf"/>
</dbReference>
<evidence type="ECO:0000256" key="1">
    <source>
        <dbReference type="ARBA" id="ARBA00012528"/>
    </source>
</evidence>
<dbReference type="PANTHER" id="PTHR45138">
    <property type="entry name" value="REGULATORY COMPONENTS OF SENSORY TRANSDUCTION SYSTEM"/>
    <property type="match status" value="1"/>
</dbReference>
<dbReference type="InterPro" id="IPR029787">
    <property type="entry name" value="Nucleotide_cyclase"/>
</dbReference>
<dbReference type="CDD" id="cd01949">
    <property type="entry name" value="GGDEF"/>
    <property type="match status" value="1"/>
</dbReference>
<dbReference type="EC" id="2.7.7.65" evidence="1"/>
<dbReference type="InterPro" id="IPR043128">
    <property type="entry name" value="Rev_trsase/Diguanyl_cyclase"/>
</dbReference>
<dbReference type="InterPro" id="IPR000160">
    <property type="entry name" value="GGDEF_dom"/>
</dbReference>
<keyword evidence="5" id="KW-1185">Reference proteome</keyword>
<reference evidence="4 5" key="1">
    <citation type="submission" date="2016-11" db="EMBL/GenBank/DDBJ databases">
        <authorList>
            <person name="Jaros S."/>
            <person name="Januszkiewicz K."/>
            <person name="Wedrychowicz H."/>
        </authorList>
    </citation>
    <scope>NUCLEOTIDE SEQUENCE [LARGE SCALE GENOMIC DNA]</scope>
    <source>
        <strain evidence="4 5">DSM 5091</strain>
    </source>
</reference>
<dbReference type="GO" id="GO:0052621">
    <property type="term" value="F:diguanylate cyclase activity"/>
    <property type="evidence" value="ECO:0007669"/>
    <property type="project" value="UniProtKB-EC"/>
</dbReference>
<organism evidence="4 5">
    <name type="scientific">Malonomonas rubra DSM 5091</name>
    <dbReference type="NCBI Taxonomy" id="1122189"/>
    <lineage>
        <taxon>Bacteria</taxon>
        <taxon>Pseudomonadati</taxon>
        <taxon>Thermodesulfobacteriota</taxon>
        <taxon>Desulfuromonadia</taxon>
        <taxon>Desulfuromonadales</taxon>
        <taxon>Geopsychrobacteraceae</taxon>
        <taxon>Malonomonas</taxon>
    </lineage>
</organism>
<proteinExistence type="predicted"/>
<comment type="catalytic activity">
    <reaction evidence="2">
        <text>2 GTP = 3',3'-c-di-GMP + 2 diphosphate</text>
        <dbReference type="Rhea" id="RHEA:24898"/>
        <dbReference type="ChEBI" id="CHEBI:33019"/>
        <dbReference type="ChEBI" id="CHEBI:37565"/>
        <dbReference type="ChEBI" id="CHEBI:58805"/>
        <dbReference type="EC" id="2.7.7.65"/>
    </reaction>
</comment>
<dbReference type="OrthoDB" id="9812034at2"/>
<dbReference type="PANTHER" id="PTHR45138:SF9">
    <property type="entry name" value="DIGUANYLATE CYCLASE DGCM-RELATED"/>
    <property type="match status" value="1"/>
</dbReference>
<evidence type="ECO:0000313" key="4">
    <source>
        <dbReference type="EMBL" id="SHJ11263.1"/>
    </source>
</evidence>
<dbReference type="PROSITE" id="PS50887">
    <property type="entry name" value="GGDEF"/>
    <property type="match status" value="1"/>
</dbReference>